<gene>
    <name evidence="7" type="ORF">MTR65_07125</name>
</gene>
<comment type="caution">
    <text evidence="7">The sequence shown here is derived from an EMBL/GenBank/DDBJ whole genome shotgun (WGS) entry which is preliminary data.</text>
</comment>
<dbReference type="Proteomes" id="UP001162802">
    <property type="component" value="Unassembled WGS sequence"/>
</dbReference>
<dbReference type="EMBL" id="JALHAT010000008">
    <property type="protein sequence ID" value="MCJ1960444.1"/>
    <property type="molecule type" value="Genomic_DNA"/>
</dbReference>
<organism evidence="7 8">
    <name type="scientific">Novosphingobium mangrovi</name>
    <name type="common">ex Hu et al. 2023</name>
    <dbReference type="NCBI Taxonomy" id="2930094"/>
    <lineage>
        <taxon>Bacteria</taxon>
        <taxon>Pseudomonadati</taxon>
        <taxon>Pseudomonadota</taxon>
        <taxon>Alphaproteobacteria</taxon>
        <taxon>Sphingomonadales</taxon>
        <taxon>Sphingomonadaceae</taxon>
        <taxon>Novosphingobium</taxon>
    </lineage>
</organism>
<evidence type="ECO:0000256" key="2">
    <source>
        <dbReference type="ARBA" id="ARBA00022723"/>
    </source>
</evidence>
<dbReference type="InterPro" id="IPR036909">
    <property type="entry name" value="Cyt_c-like_dom_sf"/>
</dbReference>
<keyword evidence="5" id="KW-0732">Signal</keyword>
<accession>A0ABT0AB74</accession>
<keyword evidence="3 4" id="KW-0408">Iron</keyword>
<dbReference type="RefSeq" id="WP_243798575.1">
    <property type="nucleotide sequence ID" value="NZ_JALHAT010000008.1"/>
</dbReference>
<protein>
    <submittedName>
        <fullName evidence="7">Cytochrome C</fullName>
    </submittedName>
</protein>
<dbReference type="Gene3D" id="1.10.760.10">
    <property type="entry name" value="Cytochrome c-like domain"/>
    <property type="match status" value="1"/>
</dbReference>
<proteinExistence type="predicted"/>
<keyword evidence="1 4" id="KW-0349">Heme</keyword>
<evidence type="ECO:0000313" key="8">
    <source>
        <dbReference type="Proteomes" id="UP001162802"/>
    </source>
</evidence>
<keyword evidence="8" id="KW-1185">Reference proteome</keyword>
<name>A0ABT0AB74_9SPHN</name>
<sequence length="186" mass="20256">MTVPAVRMVVRALIGAALLASGAYAAMARSPQEDTFHAAPPAFPRSARSNFVERCGGCHGLEGRSVARNVPDLAGRAGFFLCTPQSRSFAGRLPNVMFARLSDEDLADVLNYVMFDLGETATSRLAKPYTSQEVAAYRANPLSVTDLHAKRREVVGEMVARCQAPQAMLDYNRPRGRIPGRVEEMK</sequence>
<feature type="domain" description="Cytochrome c" evidence="6">
    <location>
        <begin position="42"/>
        <end position="117"/>
    </location>
</feature>
<evidence type="ECO:0000256" key="4">
    <source>
        <dbReference type="PROSITE-ProRule" id="PRU00433"/>
    </source>
</evidence>
<keyword evidence="2 4" id="KW-0479">Metal-binding</keyword>
<evidence type="ECO:0000256" key="5">
    <source>
        <dbReference type="SAM" id="SignalP"/>
    </source>
</evidence>
<dbReference type="InterPro" id="IPR009056">
    <property type="entry name" value="Cyt_c-like_dom"/>
</dbReference>
<feature type="signal peptide" evidence="5">
    <location>
        <begin position="1"/>
        <end position="25"/>
    </location>
</feature>
<reference evidence="7" key="1">
    <citation type="submission" date="2022-03" db="EMBL/GenBank/DDBJ databases">
        <title>Identification of a novel bacterium isolated from mangrove sediments.</title>
        <authorList>
            <person name="Pan X."/>
        </authorList>
    </citation>
    <scope>NUCLEOTIDE SEQUENCE</scope>
    <source>
        <strain evidence="7">B2637</strain>
    </source>
</reference>
<dbReference type="PROSITE" id="PS51007">
    <property type="entry name" value="CYTC"/>
    <property type="match status" value="1"/>
</dbReference>
<dbReference type="SUPFAM" id="SSF46626">
    <property type="entry name" value="Cytochrome c"/>
    <property type="match status" value="1"/>
</dbReference>
<evidence type="ECO:0000313" key="7">
    <source>
        <dbReference type="EMBL" id="MCJ1960444.1"/>
    </source>
</evidence>
<evidence type="ECO:0000256" key="1">
    <source>
        <dbReference type="ARBA" id="ARBA00022617"/>
    </source>
</evidence>
<evidence type="ECO:0000259" key="6">
    <source>
        <dbReference type="PROSITE" id="PS51007"/>
    </source>
</evidence>
<feature type="chain" id="PRO_5046387878" evidence="5">
    <location>
        <begin position="26"/>
        <end position="186"/>
    </location>
</feature>
<evidence type="ECO:0000256" key="3">
    <source>
        <dbReference type="ARBA" id="ARBA00023004"/>
    </source>
</evidence>